<dbReference type="EMBL" id="KI674336">
    <property type="protein sequence ID" value="ETL34447.1"/>
    <property type="molecule type" value="Genomic_DNA"/>
</dbReference>
<protein>
    <submittedName>
        <fullName evidence="1">Uncharacterized protein</fullName>
    </submittedName>
</protein>
<reference evidence="1" key="1">
    <citation type="submission" date="2013-11" db="EMBL/GenBank/DDBJ databases">
        <title>The Genome Sequence of Phytophthora parasitica CJ05E6.</title>
        <authorList>
            <consortium name="The Broad Institute Genomics Platform"/>
            <person name="Russ C."/>
            <person name="Tyler B."/>
            <person name="Panabieres F."/>
            <person name="Shan W."/>
            <person name="Tripathy S."/>
            <person name="Grunwald N."/>
            <person name="Machado M."/>
            <person name="Johnson C.S."/>
            <person name="Arredondo F."/>
            <person name="Hong C."/>
            <person name="Coffey M."/>
            <person name="Young S.K."/>
            <person name="Zeng Q."/>
            <person name="Gargeya S."/>
            <person name="Fitzgerald M."/>
            <person name="Abouelleil A."/>
            <person name="Alvarado L."/>
            <person name="Chapman S.B."/>
            <person name="Gainer-Dewar J."/>
            <person name="Goldberg J."/>
            <person name="Griggs A."/>
            <person name="Gujja S."/>
            <person name="Hansen M."/>
            <person name="Howarth C."/>
            <person name="Imamovic A."/>
            <person name="Ireland A."/>
            <person name="Larimer J."/>
            <person name="McCowan C."/>
            <person name="Murphy C."/>
            <person name="Pearson M."/>
            <person name="Poon T.W."/>
            <person name="Priest M."/>
            <person name="Roberts A."/>
            <person name="Saif S."/>
            <person name="Shea T."/>
            <person name="Sykes S."/>
            <person name="Wortman J."/>
            <person name="Nusbaum C."/>
            <person name="Birren B."/>
        </authorList>
    </citation>
    <scope>NUCLEOTIDE SEQUENCE [LARGE SCALE GENOMIC DNA]</scope>
    <source>
        <strain evidence="1">CJ05E6</strain>
    </source>
</reference>
<sequence>MVLSEVCADLYHDVYITSKESFSVSSRSTTGIRESMP</sequence>
<accession>W2ILM6</accession>
<dbReference type="Proteomes" id="UP000053864">
    <property type="component" value="Unassembled WGS sequence"/>
</dbReference>
<proteinExistence type="predicted"/>
<organism evidence="1">
    <name type="scientific">Phytophthora nicotianae</name>
    <name type="common">Potato buckeye rot agent</name>
    <name type="synonym">Phytophthora parasitica</name>
    <dbReference type="NCBI Taxonomy" id="4792"/>
    <lineage>
        <taxon>Eukaryota</taxon>
        <taxon>Sar</taxon>
        <taxon>Stramenopiles</taxon>
        <taxon>Oomycota</taxon>
        <taxon>Peronosporomycetes</taxon>
        <taxon>Peronosporales</taxon>
        <taxon>Peronosporaceae</taxon>
        <taxon>Phytophthora</taxon>
    </lineage>
</organism>
<evidence type="ECO:0000313" key="1">
    <source>
        <dbReference type="EMBL" id="ETL34447.1"/>
    </source>
</evidence>
<name>W2ILM6_PHYNI</name>
<dbReference type="AlphaFoldDB" id="W2ILM6"/>
<gene>
    <name evidence="1" type="ORF">L916_13331</name>
</gene>